<name>A0AAV3NM33_LITER</name>
<protein>
    <submittedName>
        <fullName evidence="3">Uncharacterized protein</fullName>
    </submittedName>
</protein>
<evidence type="ECO:0000256" key="2">
    <source>
        <dbReference type="SAM" id="MobiDB-lite"/>
    </source>
</evidence>
<evidence type="ECO:0000313" key="3">
    <source>
        <dbReference type="EMBL" id="GAA0139901.1"/>
    </source>
</evidence>
<keyword evidence="4" id="KW-1185">Reference proteome</keyword>
<sequence>MTHLREHHHIDAGVKMRIPLDGETICNPLVDLPPMKRSCRHQLCPLPDRALRMGNLDSLSSWLSFRGGGSVAEFVQPDFQRVTHGGAASFPYLPQDEEYVIPRETGEGQSYSLAQTLVSRQRCFFRTGLSRGYVNFQGVDLDDLLRANKKKVVASHQVSYLDIISGNRLINEMLDFEAPSSSTQTPSAVPGESACNVGERLSTSLPTPMHVDQQAREFEILTILPFREKGFDNNHPFFVDLPYTFPSGVQIKKDSVPSTKTSLAADILKNCLLRPSTLGVLGTPPSSVFYRFSYRHLKTLETTYALSLRLSASSQQANEEVARLKADLVSMEKERDEALSKRDEVMTLCEKQRSDRERLLADAKEASEVYKNEGARLRQQIRNLQGQASRRARTFVTCSKVIQPLSLDLSVRGWRRTFLALPLTLMPLSLLECVVSLFDEFPEEEPVESDDSDSSSEDEDDEDDS</sequence>
<comment type="caution">
    <text evidence="3">The sequence shown here is derived from an EMBL/GenBank/DDBJ whole genome shotgun (WGS) entry which is preliminary data.</text>
</comment>
<accession>A0AAV3NM33</accession>
<keyword evidence="1" id="KW-0175">Coiled coil</keyword>
<dbReference type="Proteomes" id="UP001454036">
    <property type="component" value="Unassembled WGS sequence"/>
</dbReference>
<proteinExistence type="predicted"/>
<feature type="coiled-coil region" evidence="1">
    <location>
        <begin position="314"/>
        <end position="387"/>
    </location>
</feature>
<dbReference type="EMBL" id="BAABME010000129">
    <property type="protein sequence ID" value="GAA0139901.1"/>
    <property type="molecule type" value="Genomic_DNA"/>
</dbReference>
<dbReference type="AlphaFoldDB" id="A0AAV3NM33"/>
<gene>
    <name evidence="3" type="ORF">LIER_01360</name>
</gene>
<evidence type="ECO:0000313" key="4">
    <source>
        <dbReference type="Proteomes" id="UP001454036"/>
    </source>
</evidence>
<reference evidence="3 4" key="1">
    <citation type="submission" date="2024-01" db="EMBL/GenBank/DDBJ databases">
        <title>The complete chloroplast genome sequence of Lithospermum erythrorhizon: insights into the phylogenetic relationship among Boraginaceae species and the maternal lineages of purple gromwells.</title>
        <authorList>
            <person name="Okada T."/>
            <person name="Watanabe K."/>
        </authorList>
    </citation>
    <scope>NUCLEOTIDE SEQUENCE [LARGE SCALE GENOMIC DNA]</scope>
</reference>
<organism evidence="3 4">
    <name type="scientific">Lithospermum erythrorhizon</name>
    <name type="common">Purple gromwell</name>
    <name type="synonym">Lithospermum officinale var. erythrorhizon</name>
    <dbReference type="NCBI Taxonomy" id="34254"/>
    <lineage>
        <taxon>Eukaryota</taxon>
        <taxon>Viridiplantae</taxon>
        <taxon>Streptophyta</taxon>
        <taxon>Embryophyta</taxon>
        <taxon>Tracheophyta</taxon>
        <taxon>Spermatophyta</taxon>
        <taxon>Magnoliopsida</taxon>
        <taxon>eudicotyledons</taxon>
        <taxon>Gunneridae</taxon>
        <taxon>Pentapetalae</taxon>
        <taxon>asterids</taxon>
        <taxon>lamiids</taxon>
        <taxon>Boraginales</taxon>
        <taxon>Boraginaceae</taxon>
        <taxon>Boraginoideae</taxon>
        <taxon>Lithospermeae</taxon>
        <taxon>Lithospermum</taxon>
    </lineage>
</organism>
<evidence type="ECO:0000256" key="1">
    <source>
        <dbReference type="SAM" id="Coils"/>
    </source>
</evidence>
<feature type="region of interest" description="Disordered" evidence="2">
    <location>
        <begin position="442"/>
        <end position="465"/>
    </location>
</feature>